<feature type="domain" description="GTF3C1 extended winged-helix" evidence="3">
    <location>
        <begin position="158"/>
        <end position="268"/>
    </location>
</feature>
<evidence type="ECO:0000313" key="5">
    <source>
        <dbReference type="Proteomes" id="UP001201812"/>
    </source>
</evidence>
<gene>
    <name evidence="4" type="ORF">DdX_15266</name>
</gene>
<feature type="region of interest" description="Disordered" evidence="2">
    <location>
        <begin position="759"/>
        <end position="807"/>
    </location>
</feature>
<evidence type="ECO:0000256" key="2">
    <source>
        <dbReference type="SAM" id="MobiDB-lite"/>
    </source>
</evidence>
<dbReference type="InterPro" id="IPR056467">
    <property type="entry name" value="eWH_GTF3C1"/>
</dbReference>
<keyword evidence="1" id="KW-0175">Coiled coil</keyword>
<proteinExistence type="predicted"/>
<organism evidence="4 5">
    <name type="scientific">Ditylenchus destructor</name>
    <dbReference type="NCBI Taxonomy" id="166010"/>
    <lineage>
        <taxon>Eukaryota</taxon>
        <taxon>Metazoa</taxon>
        <taxon>Ecdysozoa</taxon>
        <taxon>Nematoda</taxon>
        <taxon>Chromadorea</taxon>
        <taxon>Rhabditida</taxon>
        <taxon>Tylenchina</taxon>
        <taxon>Tylenchomorpha</taxon>
        <taxon>Sphaerularioidea</taxon>
        <taxon>Anguinidae</taxon>
        <taxon>Anguininae</taxon>
        <taxon>Ditylenchus</taxon>
    </lineage>
</organism>
<keyword evidence="5" id="KW-1185">Reference proteome</keyword>
<dbReference type="GO" id="GO:0006384">
    <property type="term" value="P:transcription initiation at RNA polymerase III promoter"/>
    <property type="evidence" value="ECO:0007669"/>
    <property type="project" value="InterPro"/>
</dbReference>
<dbReference type="EMBL" id="JAKKPZ010000092">
    <property type="protein sequence ID" value="KAI1702838.1"/>
    <property type="molecule type" value="Genomic_DNA"/>
</dbReference>
<dbReference type="GO" id="GO:0042791">
    <property type="term" value="P:5S class rRNA transcription by RNA polymerase III"/>
    <property type="evidence" value="ECO:0007669"/>
    <property type="project" value="TreeGrafter"/>
</dbReference>
<evidence type="ECO:0000259" key="3">
    <source>
        <dbReference type="Pfam" id="PF24101"/>
    </source>
</evidence>
<dbReference type="InterPro" id="IPR044210">
    <property type="entry name" value="Tfc3-like"/>
</dbReference>
<feature type="compositionally biased region" description="Basic and acidic residues" evidence="2">
    <location>
        <begin position="825"/>
        <end position="836"/>
    </location>
</feature>
<feature type="region of interest" description="Disordered" evidence="2">
    <location>
        <begin position="825"/>
        <end position="875"/>
    </location>
</feature>
<dbReference type="PANTHER" id="PTHR15180:SF1">
    <property type="entry name" value="GENERAL TRANSCRIPTION FACTOR 3C POLYPEPTIDE 1"/>
    <property type="match status" value="1"/>
</dbReference>
<accession>A0AAD4MT47</accession>
<evidence type="ECO:0000313" key="4">
    <source>
        <dbReference type="EMBL" id="KAI1702838.1"/>
    </source>
</evidence>
<reference evidence="4" key="1">
    <citation type="submission" date="2022-01" db="EMBL/GenBank/DDBJ databases">
        <title>Genome Sequence Resource for Two Populations of Ditylenchus destructor, the Migratory Endoparasitic Phytonematode.</title>
        <authorList>
            <person name="Zhang H."/>
            <person name="Lin R."/>
            <person name="Xie B."/>
        </authorList>
    </citation>
    <scope>NUCLEOTIDE SEQUENCE</scope>
    <source>
        <strain evidence="4">BazhouSP</strain>
    </source>
</reference>
<sequence length="1604" mass="182555">MVSRIEANCKKAFSPIFDSIRRRGTGNVYFDYDASAFSPLFLYRPIGDSVASMIMQSSSEGLGRYEIGKRLGINTRTKSGNRKVSQYITNACKRFPEAIGQYQKMEGKFRMIKYYSKNTTPESHAKCMSQFEELVGVKCPFKMADVVKFPGTKLDTLRITDISMKRIINILSLLKKEIVIVTSARLVKYLHHKETQEGYQFAIDKKSAVKCVMALQKHKLLKMTSATATDDGEQKKFDVILSAGIETVDDPVVQEAINKVIAEFHQENRVFPTGQPRYLNAKRKANLDESAQRLETLEERLEKLKAGFKIPVDIDLGNVDVNNMSVMERFAMFRKAKITTHSVTEVEPTPMPKAKMGDLSLYGHQPKMIKLAVFHEFLFRFIHSMDIDASQPTYTLYDLFPPAGSLPDDGRPIDERYVFDDQPDSPYRYVPPLPKFRDAQRGWVLVKDIVNVIPLSLFVLVVNLKYEVPGLNDYLSDPIQRHTLIGDLPYSIRRLILTKKAYTQVEHHCLLLCVMGLACVAPNLDGNRSSIGAASLFFIARKGRLYDTSTSDKGYAGVTMPLDLYNKYEYEFNDFQDIHRYWSHLKAIAYSTHLNCKAEGEREAEEEFATSRKYTLGVIDRIPFQAPHDQIIDDAIVPPTTYRNGCAGFDPSLFVHINRHWELAQAAGVNQLHVHTGGTKDNLDWFAEHWKRSMDPVREWVMQRVAQLNTSWSSYVVTLMPTDGMLFRKKIKEAHASANANRSEISMVSGISYFRRVTKLRGTKRKPAPSPSKDSDSSSIPSPSKKVKPRRRKSAKAANEELDLPGTSAGTQAILNLARLELANKEREDREMETRRTVLQPGTSSETRGVDFMASSSAREESPPPRRIPFLPAGSKKRPFDEVDQMCRRMSLQQRSKFSPKEKDMLLLIRGVSYFLNPVHRFWLDPTVMRQVMHKYVPESQNKTANSLMAAGAKDLVHPHRLAYVQYIIKTLGSYLEMREIRSKAVGLSHKQKMEERTEFFLKAFEIAYNLLFKESESFPSITAPDSEFDKYIEDNNLKLTLWDARDPNAPQVALPQRCSKPTDVNSVQHCIGYNIATSILLNDSSRISNSLPEQVDPFMAESLLSNVNTLTMGEILEQARKDGLIVRLRSGQQRADEQDHATLKKQAVCSGYYRNFFNHRYHSNIMELIVDGLQKLETNDDESRLLVSEDEPGYLLGLLHYLEDKEMQMNDKFLRKISENHPDFRSIIDRAEYEAKLRRLIEIESDHSIKRTPADYILHQAHRQNVTAEGMHKIGTEHGVLNNLFAANCVTPCREAFLSVENVPDKTLDIELTVPQKIEELFKLGEETEGKDESEEKDLNATKRMRELESAKLEVETIRISPKEKLELVSNLPDFDSVFTNFVRRVPIAEINKTQRGLGASLAAVDATEQKTVKQLFEVIESSGIVGASEDEIVNSTNLDPDRLKMLLECMCDTFDIFSCGIDTRRYVAMNNAKSWMVITSEYGFFPRPWTLPSGEINYPILRWMAEAVLVAVHSQPGIPMEELEKSFVHAVQPILIEELLSLLESLGSCSVQTKSMKSMVKTSPFAETSELKTIRYVMPMEDCLERFAVFFKSNNGVMKTEE</sequence>
<dbReference type="GO" id="GO:0003677">
    <property type="term" value="F:DNA binding"/>
    <property type="evidence" value="ECO:0007669"/>
    <property type="project" value="InterPro"/>
</dbReference>
<dbReference type="GO" id="GO:0000127">
    <property type="term" value="C:transcription factor TFIIIC complex"/>
    <property type="evidence" value="ECO:0007669"/>
    <property type="project" value="InterPro"/>
</dbReference>
<comment type="caution">
    <text evidence="4">The sequence shown here is derived from an EMBL/GenBank/DDBJ whole genome shotgun (WGS) entry which is preliminary data.</text>
</comment>
<protein>
    <submittedName>
        <fullName evidence="4">General transcription factor 3C polypeptide 1</fullName>
    </submittedName>
</protein>
<dbReference type="Pfam" id="PF24101">
    <property type="entry name" value="WHD_GTF3C1"/>
    <property type="match status" value="1"/>
</dbReference>
<feature type="compositionally biased region" description="Basic residues" evidence="2">
    <location>
        <begin position="785"/>
        <end position="795"/>
    </location>
</feature>
<feature type="coiled-coil region" evidence="1">
    <location>
        <begin position="280"/>
        <end position="307"/>
    </location>
</feature>
<evidence type="ECO:0000256" key="1">
    <source>
        <dbReference type="SAM" id="Coils"/>
    </source>
</evidence>
<name>A0AAD4MT47_9BILA</name>
<dbReference type="PANTHER" id="PTHR15180">
    <property type="entry name" value="GENERAL TRANSCRIPTION FACTOR 3C POLYPEPTIDE 1"/>
    <property type="match status" value="1"/>
</dbReference>
<dbReference type="Proteomes" id="UP001201812">
    <property type="component" value="Unassembled WGS sequence"/>
</dbReference>